<dbReference type="GO" id="GO:0009432">
    <property type="term" value="P:SOS response"/>
    <property type="evidence" value="ECO:0007669"/>
    <property type="project" value="TreeGrafter"/>
</dbReference>
<dbReference type="AlphaFoldDB" id="A0A0A7FWN3"/>
<dbReference type="HOGENOM" id="CLU_018297_3_1_9"/>
<accession>A0A0A7FWN3</accession>
<evidence type="ECO:0000256" key="2">
    <source>
        <dbReference type="ARBA" id="ARBA00009441"/>
    </source>
</evidence>
<dbReference type="GO" id="GO:0016887">
    <property type="term" value="F:ATP hydrolysis activity"/>
    <property type="evidence" value="ECO:0007669"/>
    <property type="project" value="InterPro"/>
</dbReference>
<evidence type="ECO:0000256" key="7">
    <source>
        <dbReference type="ARBA" id="ARBA00023204"/>
    </source>
</evidence>
<dbReference type="PIRSF" id="PIRSF003128">
    <property type="entry name" value="RecN"/>
    <property type="match status" value="1"/>
</dbReference>
<organism evidence="11 12">
    <name type="scientific">Clostridium baratii str. Sullivan</name>
    <dbReference type="NCBI Taxonomy" id="1415775"/>
    <lineage>
        <taxon>Bacteria</taxon>
        <taxon>Bacillati</taxon>
        <taxon>Bacillota</taxon>
        <taxon>Clostridia</taxon>
        <taxon>Eubacteriales</taxon>
        <taxon>Clostridiaceae</taxon>
        <taxon>Clostridium</taxon>
    </lineage>
</organism>
<proteinExistence type="inferred from homology"/>
<keyword evidence="4" id="KW-0547">Nucleotide-binding</keyword>
<dbReference type="PANTHER" id="PTHR11059">
    <property type="entry name" value="DNA REPAIR PROTEIN RECN"/>
    <property type="match status" value="1"/>
</dbReference>
<dbReference type="Pfam" id="PF02463">
    <property type="entry name" value="SMC_N"/>
    <property type="match status" value="1"/>
</dbReference>
<dbReference type="GO" id="GO:0006310">
    <property type="term" value="P:DNA recombination"/>
    <property type="evidence" value="ECO:0007669"/>
    <property type="project" value="InterPro"/>
</dbReference>
<evidence type="ECO:0000256" key="8">
    <source>
        <dbReference type="ARBA" id="ARBA00033408"/>
    </source>
</evidence>
<dbReference type="Proteomes" id="UP000030635">
    <property type="component" value="Chromosome"/>
</dbReference>
<dbReference type="GO" id="GO:0043590">
    <property type="term" value="C:bacterial nucleoid"/>
    <property type="evidence" value="ECO:0007669"/>
    <property type="project" value="TreeGrafter"/>
</dbReference>
<evidence type="ECO:0000256" key="1">
    <source>
        <dbReference type="ARBA" id="ARBA00003618"/>
    </source>
</evidence>
<reference evidence="11 12" key="1">
    <citation type="journal article" date="2015" name="Infect. Genet. Evol.">
        <title>Genomic sequences of six botulinum neurotoxin-producing strains representing three clostridial species illustrate the mobility and diversity of botulinum neurotoxin genes.</title>
        <authorList>
            <person name="Smith T.J."/>
            <person name="Hill K.K."/>
            <person name="Xie G."/>
            <person name="Foley B.T."/>
            <person name="Williamson C.H."/>
            <person name="Foster J.T."/>
            <person name="Johnson S.L."/>
            <person name="Chertkov O."/>
            <person name="Teshima H."/>
            <person name="Gibbons H.S."/>
            <person name="Johnsky L.A."/>
            <person name="Karavis M.A."/>
            <person name="Smith L.A."/>
        </authorList>
    </citation>
    <scope>NUCLEOTIDE SEQUENCE [LARGE SCALE GENOMIC DNA]</scope>
    <source>
        <strain evidence="11">Sullivan</strain>
    </source>
</reference>
<dbReference type="CDD" id="cd03241">
    <property type="entry name" value="ABC_RecN"/>
    <property type="match status" value="2"/>
</dbReference>
<dbReference type="PANTHER" id="PTHR11059:SF0">
    <property type="entry name" value="DNA REPAIR PROTEIN RECN"/>
    <property type="match status" value="1"/>
</dbReference>
<evidence type="ECO:0000256" key="6">
    <source>
        <dbReference type="ARBA" id="ARBA00022840"/>
    </source>
</evidence>
<comment type="similarity">
    <text evidence="2 9">Belongs to the RecN family.</text>
</comment>
<dbReference type="NCBIfam" id="TIGR00634">
    <property type="entry name" value="recN"/>
    <property type="match status" value="1"/>
</dbReference>
<dbReference type="EMBL" id="CP006905">
    <property type="protein sequence ID" value="AIY83998.1"/>
    <property type="molecule type" value="Genomic_DNA"/>
</dbReference>
<dbReference type="SUPFAM" id="SSF52540">
    <property type="entry name" value="P-loop containing nucleoside triphosphate hydrolases"/>
    <property type="match status" value="1"/>
</dbReference>
<evidence type="ECO:0000256" key="5">
    <source>
        <dbReference type="ARBA" id="ARBA00022763"/>
    </source>
</evidence>
<dbReference type="GO" id="GO:0005524">
    <property type="term" value="F:ATP binding"/>
    <property type="evidence" value="ECO:0007669"/>
    <property type="project" value="UniProtKB-KW"/>
</dbReference>
<keyword evidence="12" id="KW-1185">Reference proteome</keyword>
<evidence type="ECO:0000256" key="9">
    <source>
        <dbReference type="PIRNR" id="PIRNR003128"/>
    </source>
</evidence>
<evidence type="ECO:0000256" key="3">
    <source>
        <dbReference type="ARBA" id="ARBA00021315"/>
    </source>
</evidence>
<sequence>MLIQLSIKNFALIEDISIDLGKGFNILSGETGAGKSILIDAIDYVLGGKFSKDLIRTGENKTSVEAIFDIKDSNVCNVLDELEIEYDDTLIILRETLISGKSIVKVNGKSLIVTQLKRIREKLLDIHGQHQNHDLLNRGSHVNYLDSYIGYEVEKEIAEFTKLREELLSIKEKIKSISGNKDSEKLIDYIEFQIEDIEKGKLKIGEEEDLREEFNILSNAEKITHGISTSYNYLSCNEGSNVLETLSKVISELTSIEQHLCKIKEKREVIEEAFYNIEEVSRELRFMTEDIQYDEAELERINERLFIINNYKKKYGGSVEAVIENFNDLKKKHEELIHAEEIIKELEEKESLVLSKMRIIGEKISKIRKKHSKELEDKILKELAYVGLDKSRMEIVINMQESFNEKGFDDVIFMISTNPGEPLKSLEKVLSGGELSRIMLALKCVFADKDDIETLIFDEIDTGISGQVGQRVGEKMYQVSKNHQVLCITHLPQIAILSDHHYFVSKEVINEKTFTKIRLLSNDEKIYQVATMLGGDSVSNATLENVREMFENSNIKKMQLKAL</sequence>
<evidence type="ECO:0000313" key="11">
    <source>
        <dbReference type="EMBL" id="AIY83998.1"/>
    </source>
</evidence>
<evidence type="ECO:0000259" key="10">
    <source>
        <dbReference type="Pfam" id="PF02463"/>
    </source>
</evidence>
<comment type="function">
    <text evidence="1 9">May be involved in recombinational repair of damaged DNA.</text>
</comment>
<dbReference type="InterPro" id="IPR027417">
    <property type="entry name" value="P-loop_NTPase"/>
</dbReference>
<evidence type="ECO:0000313" key="12">
    <source>
        <dbReference type="Proteomes" id="UP000030635"/>
    </source>
</evidence>
<protein>
    <recommendedName>
        <fullName evidence="3 9">DNA repair protein RecN</fullName>
    </recommendedName>
    <alternativeName>
        <fullName evidence="8 9">Recombination protein N</fullName>
    </alternativeName>
</protein>
<name>A0A0A7FWN3_9CLOT</name>
<dbReference type="Gene3D" id="3.40.50.300">
    <property type="entry name" value="P-loop containing nucleotide triphosphate hydrolases"/>
    <property type="match status" value="2"/>
</dbReference>
<feature type="domain" description="RecF/RecN/SMC N-terminal" evidence="10">
    <location>
        <begin position="2"/>
        <end position="505"/>
    </location>
</feature>
<dbReference type="RefSeq" id="WP_039315880.1">
    <property type="nucleotide sequence ID" value="NZ_CP006905.1"/>
</dbReference>
<keyword evidence="6" id="KW-0067">ATP-binding</keyword>
<evidence type="ECO:0000256" key="4">
    <source>
        <dbReference type="ARBA" id="ARBA00022741"/>
    </source>
</evidence>
<dbReference type="OrthoDB" id="9806954at2"/>
<dbReference type="KEGG" id="cbv:U729_2670"/>
<keyword evidence="5 9" id="KW-0227">DNA damage</keyword>
<dbReference type="eggNOG" id="COG0497">
    <property type="taxonomic scope" value="Bacteria"/>
</dbReference>
<dbReference type="STRING" id="1561.NPD11_356"/>
<dbReference type="InterPro" id="IPR003395">
    <property type="entry name" value="RecF/RecN/SMC_N"/>
</dbReference>
<keyword evidence="7 9" id="KW-0234">DNA repair</keyword>
<dbReference type="GO" id="GO:0006302">
    <property type="term" value="P:double-strand break repair"/>
    <property type="evidence" value="ECO:0007669"/>
    <property type="project" value="InterPro"/>
</dbReference>
<gene>
    <name evidence="11" type="primary">recN</name>
    <name evidence="11" type="ORF">U729_2670</name>
</gene>
<dbReference type="InterPro" id="IPR004604">
    <property type="entry name" value="DNA_recomb/repair_RecN"/>
</dbReference>